<dbReference type="PROSITE" id="PS50925">
    <property type="entry name" value="BLUF"/>
    <property type="match status" value="1"/>
</dbReference>
<dbReference type="AlphaFoldDB" id="A0A5B7SRQ8"/>
<proteinExistence type="predicted"/>
<dbReference type="GO" id="GO:0071949">
    <property type="term" value="F:FAD binding"/>
    <property type="evidence" value="ECO:0007669"/>
    <property type="project" value="InterPro"/>
</dbReference>
<dbReference type="OrthoDB" id="1122028at2"/>
<evidence type="ECO:0000313" key="2">
    <source>
        <dbReference type="EMBL" id="QCW99579.1"/>
    </source>
</evidence>
<dbReference type="Gene3D" id="3.30.70.100">
    <property type="match status" value="1"/>
</dbReference>
<dbReference type="GO" id="GO:0009882">
    <property type="term" value="F:blue light photoreceptor activity"/>
    <property type="evidence" value="ECO:0007669"/>
    <property type="project" value="InterPro"/>
</dbReference>
<reference evidence="2 3" key="1">
    <citation type="submission" date="2019-05" db="EMBL/GenBank/DDBJ databases">
        <title>Genome sequencing of F202Z8.</title>
        <authorList>
            <person name="Kwon Y.M."/>
        </authorList>
    </citation>
    <scope>NUCLEOTIDE SEQUENCE [LARGE SCALE GENOMIC DNA]</scope>
    <source>
        <strain evidence="2 3">F202Z8</strain>
    </source>
</reference>
<dbReference type="EMBL" id="CP040710">
    <property type="protein sequence ID" value="QCW99579.1"/>
    <property type="molecule type" value="Genomic_DNA"/>
</dbReference>
<keyword evidence="3" id="KW-1185">Reference proteome</keyword>
<dbReference type="Proteomes" id="UP000310017">
    <property type="component" value="Chromosome"/>
</dbReference>
<sequence length="157" mass="18585">MHYRPKHFPNMFCLMYRSKANPNLGGSQIAEILEKARRNNKQKDITGCLLFYNEHFIQYLEGEQHKVMTLYDRIQQDDRHFDITLLSSTQIEEREFGSWDMAYENLFGNNCQLHYLKLLVSSFIDDADSSYGLNPTSIHFWKATKKLLEDHRKLSDS</sequence>
<accession>A0A5B7SRQ8</accession>
<organism evidence="2 3">
    <name type="scientific">Aggregatimonas sangjinii</name>
    <dbReference type="NCBI Taxonomy" id="2583587"/>
    <lineage>
        <taxon>Bacteria</taxon>
        <taxon>Pseudomonadati</taxon>
        <taxon>Bacteroidota</taxon>
        <taxon>Flavobacteriia</taxon>
        <taxon>Flavobacteriales</taxon>
        <taxon>Flavobacteriaceae</taxon>
        <taxon>Aggregatimonas</taxon>
    </lineage>
</organism>
<evidence type="ECO:0000259" key="1">
    <source>
        <dbReference type="PROSITE" id="PS50925"/>
    </source>
</evidence>
<dbReference type="Pfam" id="PF04940">
    <property type="entry name" value="BLUF"/>
    <property type="match status" value="1"/>
</dbReference>
<gene>
    <name evidence="2" type="ORF">FGM00_05480</name>
</gene>
<dbReference type="InterPro" id="IPR036046">
    <property type="entry name" value="Acylphosphatase-like_dom_sf"/>
</dbReference>
<dbReference type="InterPro" id="IPR007024">
    <property type="entry name" value="BLUF_domain"/>
</dbReference>
<name>A0A5B7SRQ8_9FLAO</name>
<dbReference type="SUPFAM" id="SSF54975">
    <property type="entry name" value="Acylphosphatase/BLUF domain-like"/>
    <property type="match status" value="1"/>
</dbReference>
<dbReference type="SMART" id="SM01034">
    <property type="entry name" value="BLUF"/>
    <property type="match status" value="1"/>
</dbReference>
<dbReference type="KEGG" id="asag:FGM00_05480"/>
<evidence type="ECO:0000313" key="3">
    <source>
        <dbReference type="Proteomes" id="UP000310017"/>
    </source>
</evidence>
<feature type="domain" description="BLUF" evidence="1">
    <location>
        <begin position="11"/>
        <end position="102"/>
    </location>
</feature>
<protein>
    <submittedName>
        <fullName evidence="2">BLUF domain-containing protein</fullName>
    </submittedName>
</protein>